<dbReference type="RefSeq" id="WP_221289860.1">
    <property type="nucleotide sequence ID" value="NZ_AP024597.1"/>
</dbReference>
<accession>A0A8D5U6P1</accession>
<dbReference type="Proteomes" id="UP000825123">
    <property type="component" value="Chromosome"/>
</dbReference>
<evidence type="ECO:0000256" key="1">
    <source>
        <dbReference type="SAM" id="Phobius"/>
    </source>
</evidence>
<keyword evidence="3" id="KW-1185">Reference proteome</keyword>
<keyword evidence="1" id="KW-0472">Membrane</keyword>
<evidence type="ECO:0000313" key="3">
    <source>
        <dbReference type="Proteomes" id="UP000825123"/>
    </source>
</evidence>
<reference evidence="2 3" key="1">
    <citation type="submission" date="2021-04" db="EMBL/GenBank/DDBJ databases">
        <title>Complete genome sequence of Stygiolobus sp. KN-1.</title>
        <authorList>
            <person name="Nakamura K."/>
            <person name="Sakai H."/>
            <person name="Kurosawa N."/>
        </authorList>
    </citation>
    <scope>NUCLEOTIDE SEQUENCE [LARGE SCALE GENOMIC DNA]</scope>
    <source>
        <strain evidence="2 3">KN-1</strain>
    </source>
</reference>
<gene>
    <name evidence="2" type="ORF">KN1_11280</name>
</gene>
<feature type="transmembrane region" description="Helical" evidence="1">
    <location>
        <begin position="81"/>
        <end position="102"/>
    </location>
</feature>
<dbReference type="KEGG" id="csty:KN1_11280"/>
<dbReference type="EMBL" id="AP024597">
    <property type="protein sequence ID" value="BCU69831.1"/>
    <property type="molecule type" value="Genomic_DNA"/>
</dbReference>
<feature type="transmembrane region" description="Helical" evidence="1">
    <location>
        <begin position="33"/>
        <end position="50"/>
    </location>
</feature>
<evidence type="ECO:0000313" key="2">
    <source>
        <dbReference type="EMBL" id="BCU69831.1"/>
    </source>
</evidence>
<proteinExistence type="predicted"/>
<name>A0A8D5U6P1_9CREN</name>
<dbReference type="GeneID" id="66162864"/>
<keyword evidence="1" id="KW-0812">Transmembrane</keyword>
<organism evidence="2 3">
    <name type="scientific">Stygiolobus caldivivus</name>
    <dbReference type="NCBI Taxonomy" id="2824673"/>
    <lineage>
        <taxon>Archaea</taxon>
        <taxon>Thermoproteota</taxon>
        <taxon>Thermoprotei</taxon>
        <taxon>Sulfolobales</taxon>
        <taxon>Sulfolobaceae</taxon>
        <taxon>Stygiolobus</taxon>
    </lineage>
</organism>
<feature type="transmembrane region" description="Helical" evidence="1">
    <location>
        <begin position="57"/>
        <end position="75"/>
    </location>
</feature>
<keyword evidence="1" id="KW-1133">Transmembrane helix</keyword>
<feature type="transmembrane region" description="Helical" evidence="1">
    <location>
        <begin position="7"/>
        <end position="27"/>
    </location>
</feature>
<sequence>MRKRSRVMVSFLFAALLYVWDVILIQYLPAPDVYIWIFIYSTIMFLDLAILDKKPKLLAYFSLLTYFNPLIYVVLTDPRLTYSALMLMAIFSVPGLVPGLLLMSRKDIIKRVGVSLTFFNVVFNLILEIFTGVSIADFTFLNSMFITDALFAYSVTRTTSSLSSSANKMPQGGVATVVIKGLPQGCPPIAYLNGTPLFAKATPQGDYVLELSHNATITLSDTICYGVTYTPDKRKVKAMVGYVVLAIFSPNTVT</sequence>
<protein>
    <submittedName>
        <fullName evidence="2">Uncharacterized protein</fullName>
    </submittedName>
</protein>
<feature type="transmembrane region" description="Helical" evidence="1">
    <location>
        <begin position="114"/>
        <end position="136"/>
    </location>
</feature>
<dbReference type="AlphaFoldDB" id="A0A8D5U6P1"/>